<keyword evidence="7" id="KW-1185">Reference proteome</keyword>
<dbReference type="InterPro" id="IPR029039">
    <property type="entry name" value="Flavoprotein-like_sf"/>
</dbReference>
<keyword evidence="4" id="KW-0560">Oxidoreductase</keyword>
<evidence type="ECO:0000259" key="5">
    <source>
        <dbReference type="Pfam" id="PF03358"/>
    </source>
</evidence>
<dbReference type="PANTHER" id="PTHR43408">
    <property type="entry name" value="FMN REDUCTASE (NADPH)"/>
    <property type="match status" value="1"/>
</dbReference>
<sequence length="193" mass="19947">MNVLAISGSPSATSKTLRLLDPLEQALNAADIELRRVSVSDFPAEAALLARFDHPAVQGFHRQLAQASGVVVLTPVYQSAYAGALKVLLDLIPEGGLAGKPVLPLVSGGSAGHLLAVDYALKPVLSALKASEIHQGVFAVSGDIGVDADGGLALAPALRARLDEAAQLFASQLSARRRAQQAPASWSGLRVCL</sequence>
<accession>A0A318KGA9</accession>
<dbReference type="InterPro" id="IPR051814">
    <property type="entry name" value="NAD(P)H-dep_FMN_reductase"/>
</dbReference>
<dbReference type="RefSeq" id="WP_110391610.1">
    <property type="nucleotide sequence ID" value="NZ_DALYFX010000222.1"/>
</dbReference>
<dbReference type="PANTHER" id="PTHR43408:SF1">
    <property type="entry name" value="FMN REDUCTASE (NADPH)"/>
    <property type="match status" value="1"/>
</dbReference>
<evidence type="ECO:0000256" key="1">
    <source>
        <dbReference type="ARBA" id="ARBA00005990"/>
    </source>
</evidence>
<reference evidence="6 7" key="1">
    <citation type="submission" date="2018-05" db="EMBL/GenBank/DDBJ databases">
        <title>Genomic Encyclopedia of Type Strains, Phase IV (KMG-IV): sequencing the most valuable type-strain genomes for metagenomic binning, comparative biology and taxonomic classification.</title>
        <authorList>
            <person name="Goeker M."/>
        </authorList>
    </citation>
    <scope>NUCLEOTIDE SEQUENCE [LARGE SCALE GENOMIC DNA]</scope>
    <source>
        <strain evidence="6 7">DSM 29661</strain>
    </source>
</reference>
<comment type="caution">
    <text evidence="6">The sequence shown here is derived from an EMBL/GenBank/DDBJ whole genome shotgun (WGS) entry which is preliminary data.</text>
</comment>
<feature type="domain" description="NADPH-dependent FMN reductase-like" evidence="5">
    <location>
        <begin position="1"/>
        <end position="142"/>
    </location>
</feature>
<dbReference type="Pfam" id="PF03358">
    <property type="entry name" value="FMN_red"/>
    <property type="match status" value="1"/>
</dbReference>
<dbReference type="Proteomes" id="UP000247555">
    <property type="component" value="Unassembled WGS sequence"/>
</dbReference>
<organism evidence="6 7">
    <name type="scientific">Rivihabitans pingtungensis</name>
    <dbReference type="NCBI Taxonomy" id="1054498"/>
    <lineage>
        <taxon>Bacteria</taxon>
        <taxon>Pseudomonadati</taxon>
        <taxon>Pseudomonadota</taxon>
        <taxon>Betaproteobacteria</taxon>
        <taxon>Neisseriales</taxon>
        <taxon>Aquaspirillaceae</taxon>
        <taxon>Rivihabitans</taxon>
    </lineage>
</organism>
<evidence type="ECO:0000256" key="3">
    <source>
        <dbReference type="ARBA" id="ARBA00022643"/>
    </source>
</evidence>
<dbReference type="SUPFAM" id="SSF52218">
    <property type="entry name" value="Flavoproteins"/>
    <property type="match status" value="1"/>
</dbReference>
<gene>
    <name evidence="6" type="ORF">DFR34_1213</name>
</gene>
<keyword evidence="3" id="KW-0288">FMN</keyword>
<dbReference type="InterPro" id="IPR005025">
    <property type="entry name" value="FMN_Rdtase-like_dom"/>
</dbReference>
<dbReference type="InterPro" id="IPR020048">
    <property type="entry name" value="NADPH-dep_FMN_reduc_SsuE"/>
</dbReference>
<evidence type="ECO:0000256" key="2">
    <source>
        <dbReference type="ARBA" id="ARBA00022630"/>
    </source>
</evidence>
<dbReference type="Gene3D" id="3.40.50.360">
    <property type="match status" value="1"/>
</dbReference>
<proteinExistence type="inferred from homology"/>
<name>A0A318KGA9_9NEIS</name>
<evidence type="ECO:0000256" key="4">
    <source>
        <dbReference type="ARBA" id="ARBA00023002"/>
    </source>
</evidence>
<evidence type="ECO:0000313" key="7">
    <source>
        <dbReference type="Proteomes" id="UP000247555"/>
    </source>
</evidence>
<dbReference type="AlphaFoldDB" id="A0A318KGA9"/>
<dbReference type="OrthoDB" id="1643408at2"/>
<protein>
    <submittedName>
        <fullName evidence="6">SsuE family FMN reductase</fullName>
    </submittedName>
</protein>
<dbReference type="GO" id="GO:0008752">
    <property type="term" value="F:FMN reductase [NAD(P)H] activity"/>
    <property type="evidence" value="ECO:0007669"/>
    <property type="project" value="InterPro"/>
</dbReference>
<comment type="similarity">
    <text evidence="1">Belongs to the SsuE family.</text>
</comment>
<keyword evidence="2" id="KW-0285">Flavoprotein</keyword>
<dbReference type="EMBL" id="QJKI01000021">
    <property type="protein sequence ID" value="PXX76749.1"/>
    <property type="molecule type" value="Genomic_DNA"/>
</dbReference>
<dbReference type="GO" id="GO:0046306">
    <property type="term" value="P:alkanesulfonate catabolic process"/>
    <property type="evidence" value="ECO:0007669"/>
    <property type="project" value="InterPro"/>
</dbReference>
<evidence type="ECO:0000313" key="6">
    <source>
        <dbReference type="EMBL" id="PXX76749.1"/>
    </source>
</evidence>
<dbReference type="NCBIfam" id="TIGR03567">
    <property type="entry name" value="FMN_reduc_SsuE"/>
    <property type="match status" value="1"/>
</dbReference>